<name>A0A8S1Y1V9_9CILI</name>
<accession>A0A8S1Y1V9</accession>
<proteinExistence type="predicted"/>
<keyword evidence="2" id="KW-1185">Reference proteome</keyword>
<comment type="caution">
    <text evidence="1">The sequence shown here is derived from an EMBL/GenBank/DDBJ whole genome shotgun (WGS) entry which is preliminary data.</text>
</comment>
<dbReference type="Proteomes" id="UP000689195">
    <property type="component" value="Unassembled WGS sequence"/>
</dbReference>
<reference evidence="1" key="1">
    <citation type="submission" date="2021-01" db="EMBL/GenBank/DDBJ databases">
        <authorList>
            <consortium name="Genoscope - CEA"/>
            <person name="William W."/>
        </authorList>
    </citation>
    <scope>NUCLEOTIDE SEQUENCE</scope>
</reference>
<gene>
    <name evidence="1" type="ORF">PPENT_87.1.T1470020</name>
</gene>
<sequence>MRTNQKYSYYQIFKDMCHLVQVRLRNIIFKKKHIQTLQSGQYNPKFYNLIRENNQEVKYFCLNLEQFIYQNEKCYILNGIQLQSIRLIIWDELLYEQSDNNEWEKCFKMPIDIHTGQLILL</sequence>
<dbReference type="AlphaFoldDB" id="A0A8S1Y1V9"/>
<protein>
    <submittedName>
        <fullName evidence="1">Uncharacterized protein</fullName>
    </submittedName>
</protein>
<dbReference type="EMBL" id="CAJJDO010000147">
    <property type="protein sequence ID" value="CAD8207325.1"/>
    <property type="molecule type" value="Genomic_DNA"/>
</dbReference>
<evidence type="ECO:0000313" key="1">
    <source>
        <dbReference type="EMBL" id="CAD8207325.1"/>
    </source>
</evidence>
<organism evidence="1 2">
    <name type="scientific">Paramecium pentaurelia</name>
    <dbReference type="NCBI Taxonomy" id="43138"/>
    <lineage>
        <taxon>Eukaryota</taxon>
        <taxon>Sar</taxon>
        <taxon>Alveolata</taxon>
        <taxon>Ciliophora</taxon>
        <taxon>Intramacronucleata</taxon>
        <taxon>Oligohymenophorea</taxon>
        <taxon>Peniculida</taxon>
        <taxon>Parameciidae</taxon>
        <taxon>Paramecium</taxon>
    </lineage>
</organism>
<evidence type="ECO:0000313" key="2">
    <source>
        <dbReference type="Proteomes" id="UP000689195"/>
    </source>
</evidence>